<dbReference type="AlphaFoldDB" id="A0A6M5YN09"/>
<dbReference type="InterPro" id="IPR013762">
    <property type="entry name" value="Integrase-like_cat_sf"/>
</dbReference>
<dbReference type="Proteomes" id="UP000503447">
    <property type="component" value="Chromosome"/>
</dbReference>
<dbReference type="GO" id="GO:0006310">
    <property type="term" value="P:DNA recombination"/>
    <property type="evidence" value="ECO:0007669"/>
    <property type="project" value="UniProtKB-KW"/>
</dbReference>
<name>A0A6M5YN09_9BACT</name>
<evidence type="ECO:0000313" key="4">
    <source>
        <dbReference type="EMBL" id="QJW94750.1"/>
    </source>
</evidence>
<dbReference type="SUPFAM" id="SSF56349">
    <property type="entry name" value="DNA breaking-rejoining enzymes"/>
    <property type="match status" value="1"/>
</dbReference>
<dbReference type="KEGG" id="ftj:FTUN_2272"/>
<dbReference type="InterPro" id="IPR002104">
    <property type="entry name" value="Integrase_catalytic"/>
</dbReference>
<dbReference type="EMBL" id="CP053452">
    <property type="protein sequence ID" value="QJW94750.1"/>
    <property type="molecule type" value="Genomic_DNA"/>
</dbReference>
<dbReference type="PANTHER" id="PTHR30349:SF64">
    <property type="entry name" value="PROPHAGE INTEGRASE INTD-RELATED"/>
    <property type="match status" value="1"/>
</dbReference>
<dbReference type="InterPro" id="IPR050090">
    <property type="entry name" value="Tyrosine_recombinase_XerCD"/>
</dbReference>
<dbReference type="RefSeq" id="WP_171470679.1">
    <property type="nucleotide sequence ID" value="NZ_CP053452.2"/>
</dbReference>
<evidence type="ECO:0000256" key="2">
    <source>
        <dbReference type="SAM" id="MobiDB-lite"/>
    </source>
</evidence>
<feature type="region of interest" description="Disordered" evidence="2">
    <location>
        <begin position="50"/>
        <end position="72"/>
    </location>
</feature>
<dbReference type="InterPro" id="IPR011010">
    <property type="entry name" value="DNA_brk_join_enz"/>
</dbReference>
<dbReference type="Pfam" id="PF00589">
    <property type="entry name" value="Phage_integrase"/>
    <property type="match status" value="1"/>
</dbReference>
<dbReference type="Gene3D" id="1.10.443.10">
    <property type="entry name" value="Intergrase catalytic core"/>
    <property type="match status" value="1"/>
</dbReference>
<dbReference type="PROSITE" id="PS51898">
    <property type="entry name" value="TYR_RECOMBINASE"/>
    <property type="match status" value="1"/>
</dbReference>
<dbReference type="PANTHER" id="PTHR30349">
    <property type="entry name" value="PHAGE INTEGRASE-RELATED"/>
    <property type="match status" value="1"/>
</dbReference>
<dbReference type="CDD" id="cd00397">
    <property type="entry name" value="DNA_BRE_C"/>
    <property type="match status" value="1"/>
</dbReference>
<feature type="domain" description="Tyr recombinase" evidence="3">
    <location>
        <begin position="252"/>
        <end position="439"/>
    </location>
</feature>
<sequence length="442" mass="49878">MPNPPKLLTVGDETLTYKQWAERPPYVSVTTISSRLRLGWSPKNAVTVPPDRRFRPTTSAPKESVRPCPKLRPHKATGQAYCEWQSSGERHVKYFGKWQSEEAKAAYARFTLEWATRLVQRSSVALGDTALVCELVEAWIAYCKTGDGGEGGYLKHGRLTSRIHAQQTATKYLTKGYGLTPIDQFGPDELRAVRKGMIDANLARKTINGYQGNIVQMFGWGVGRKLVKPETWHTLQTVGRLLKGKTTAPDWPKKRAAKWEDVEAAFPFLHDREDCRAALETLIRVHWLIGGRPQDLTGMRVGDIDRSEDVWHYVVNAHKNEHREQDLDYFIGPRAQPLLAPLLAGKKPTDFVFLYPPLQAGGQPVPIRRDVYGKRVKDACKRAKVKPWTPHQLRHSRATEVMRMFESNEAAAAAIGDSPEVTRLVYVDPQDAVRKRIARVSG</sequence>
<dbReference type="GO" id="GO:0003677">
    <property type="term" value="F:DNA binding"/>
    <property type="evidence" value="ECO:0007669"/>
    <property type="project" value="InterPro"/>
</dbReference>
<protein>
    <recommendedName>
        <fullName evidence="3">Tyr recombinase domain-containing protein</fullName>
    </recommendedName>
</protein>
<keyword evidence="1" id="KW-0233">DNA recombination</keyword>
<gene>
    <name evidence="4" type="ORF">FTUN_2272</name>
</gene>
<reference evidence="5" key="1">
    <citation type="submission" date="2020-05" db="EMBL/GenBank/DDBJ databases">
        <title>Frigoriglobus tundricola gen. nov., sp. nov., a psychrotolerant cellulolytic planctomycete of the family Gemmataceae with two divergent copies of 16S rRNA gene.</title>
        <authorList>
            <person name="Kulichevskaya I.S."/>
            <person name="Ivanova A.A."/>
            <person name="Naumoff D.G."/>
            <person name="Beletsky A.V."/>
            <person name="Rijpstra W.I.C."/>
            <person name="Sinninghe Damste J.S."/>
            <person name="Mardanov A.V."/>
            <person name="Ravin N.V."/>
            <person name="Dedysh S.N."/>
        </authorList>
    </citation>
    <scope>NUCLEOTIDE SEQUENCE [LARGE SCALE GENOMIC DNA]</scope>
    <source>
        <strain evidence="5">PL17</strain>
    </source>
</reference>
<keyword evidence="5" id="KW-1185">Reference proteome</keyword>
<evidence type="ECO:0000313" key="5">
    <source>
        <dbReference type="Proteomes" id="UP000503447"/>
    </source>
</evidence>
<evidence type="ECO:0000256" key="1">
    <source>
        <dbReference type="ARBA" id="ARBA00023172"/>
    </source>
</evidence>
<organism evidence="4 5">
    <name type="scientific">Frigoriglobus tundricola</name>
    <dbReference type="NCBI Taxonomy" id="2774151"/>
    <lineage>
        <taxon>Bacteria</taxon>
        <taxon>Pseudomonadati</taxon>
        <taxon>Planctomycetota</taxon>
        <taxon>Planctomycetia</taxon>
        <taxon>Gemmatales</taxon>
        <taxon>Gemmataceae</taxon>
        <taxon>Frigoriglobus</taxon>
    </lineage>
</organism>
<accession>A0A6M5YN09</accession>
<proteinExistence type="predicted"/>
<dbReference type="GO" id="GO:0015074">
    <property type="term" value="P:DNA integration"/>
    <property type="evidence" value="ECO:0007669"/>
    <property type="project" value="InterPro"/>
</dbReference>
<evidence type="ECO:0000259" key="3">
    <source>
        <dbReference type="PROSITE" id="PS51898"/>
    </source>
</evidence>